<dbReference type="AlphaFoldDB" id="C8XIX5"/>
<dbReference type="SUPFAM" id="SSF56091">
    <property type="entry name" value="DNA ligase/mRNA capping enzyme, catalytic domain"/>
    <property type="match status" value="1"/>
</dbReference>
<evidence type="ECO:0000256" key="20">
    <source>
        <dbReference type="ARBA" id="ARBA00034003"/>
    </source>
</evidence>
<gene>
    <name evidence="25" type="ordered locus">Namu_0128</name>
</gene>
<name>C8XIX5_NAKMY</name>
<dbReference type="Gene3D" id="3.30.1490.70">
    <property type="match status" value="1"/>
</dbReference>
<reference evidence="26" key="1">
    <citation type="submission" date="2009-09" db="EMBL/GenBank/DDBJ databases">
        <title>The complete genome of Nakamurella multipartita DSM 44233.</title>
        <authorList>
            <consortium name="US DOE Joint Genome Institute (JGI-PGF)"/>
            <person name="Lucas S."/>
            <person name="Copeland A."/>
            <person name="Lapidus A."/>
            <person name="Glavina del Rio T."/>
            <person name="Dalin E."/>
            <person name="Tice H."/>
            <person name="Bruce D."/>
            <person name="Goodwin L."/>
            <person name="Pitluck S."/>
            <person name="Kyrpides N."/>
            <person name="Mavromatis K."/>
            <person name="Ivanova N."/>
            <person name="Ovchinnikova G."/>
            <person name="Sims D."/>
            <person name="Meincke L."/>
            <person name="Brettin T."/>
            <person name="Detter J.C."/>
            <person name="Han C."/>
            <person name="Larimer F."/>
            <person name="Land M."/>
            <person name="Hauser L."/>
            <person name="Markowitz V."/>
            <person name="Cheng J.-F."/>
            <person name="Hugenholtz P."/>
            <person name="Woyke T."/>
            <person name="Wu D."/>
            <person name="Klenk H.-P."/>
            <person name="Eisen J.A."/>
        </authorList>
    </citation>
    <scope>NUCLEOTIDE SEQUENCE [LARGE SCALE GENOMIC DNA]</scope>
    <source>
        <strain evidence="26">ATCC 700099 / DSM 44233 / CIP 104796 / JCM 9543 / NBRC 105858 / Y-104</strain>
    </source>
</reference>
<dbReference type="GO" id="GO:0004527">
    <property type="term" value="F:exonuclease activity"/>
    <property type="evidence" value="ECO:0007669"/>
    <property type="project" value="UniProtKB-KW"/>
</dbReference>
<dbReference type="eggNOG" id="COG3285">
    <property type="taxonomic scope" value="Bacteria"/>
</dbReference>
<comment type="similarity">
    <text evidence="22">In the N-terminal section; belongs to the LigD polymerase family.</text>
</comment>
<dbReference type="PANTHER" id="PTHR42705:SF2">
    <property type="entry name" value="BIFUNCTIONAL NON-HOMOLOGOUS END JOINING PROTEIN LIGD"/>
    <property type="match status" value="1"/>
</dbReference>
<feature type="compositionally biased region" description="Low complexity" evidence="23">
    <location>
        <begin position="486"/>
        <end position="501"/>
    </location>
</feature>
<keyword evidence="11" id="KW-0269">Exonuclease</keyword>
<sequence>MAADSATVEVDGHRIALTHLRKVLYPASGTTKSEVIAYFAEVAHAMIPHLADRPVTRKRWPDGVTTAPFFHKDLPKGTPSWVPRRTIRHSDGPKDYPLVDSPATLAWLGQIAALELHVPQWTFGSAAASVAGGDGEITEAVFDAVHPNRLVFDLDPGPGVELVDCAHVARAVRERMGGAALVPVTSGSKGIHLYAWLDGSLTSDDASAYAREIAEAIEQDMPDLVVSRMAKSLRRGKVFIDWSQNNGSKTTIAPYSLRGREHPTVAAPRTWEELADPELRHLEYTEVLELLAAAPDPMQGLEDGDNDGAETRGGSRRRGRGPDTKLDTYRSMRSADKTPEPVPEPGLLPQGDDDTFVIQEHHARRLHYDFRLERDGVLVSWAVPKGVPESTGRNHLAVHTEDHPMDYADFAGEIPHGEYGGGTVSIWDRGTYATEKWREDEVIIVLHGGKARGRYALIRTGGKNWLMHRMKDQSPQPKQYDDHRPATPTAPVTARPAPARSTRPEPPKDLRPMLATAGSVEDVADERRWRFEGKWDGIRAIATVGPSGLTLRSRLGNDVTPTYPELAVLAELLDGHSAVLDGEIVALQDGRTSFHEMQKRMNVQRARDVARVMRDVPVQFWIFDVLNLDGISLLDKRYDDRRRILEALPLTGGVCLVPPQLAGPARDALRGSADRQWEGIVAKLGDSTYQPGRRSHSWLKIKNFLDLEVVVVGWSPGTGRREGTVGALLLAVPDGAGGLRYAGKVGTGFTDAILDQLMQALAPLRADRSAVADTIPRADAAGAIWVRPELVGEVKYGQWTPERRLRATSWRGLRPDKTVADLIAGSAPPPS</sequence>
<dbReference type="HOGENOM" id="CLU_008325_2_1_11"/>
<dbReference type="Pfam" id="PF13298">
    <property type="entry name" value="LigD_N"/>
    <property type="match status" value="1"/>
</dbReference>
<organism evidence="25 26">
    <name type="scientific">Nakamurella multipartita (strain ATCC 700099 / DSM 44233 / CIP 104796 / JCM 9543 / NBRC 105858 / Y-104)</name>
    <name type="common">Microsphaera multipartita</name>
    <dbReference type="NCBI Taxonomy" id="479431"/>
    <lineage>
        <taxon>Bacteria</taxon>
        <taxon>Bacillati</taxon>
        <taxon>Actinomycetota</taxon>
        <taxon>Actinomycetes</taxon>
        <taxon>Nakamurellales</taxon>
        <taxon>Nakamurellaceae</taxon>
        <taxon>Nakamurella</taxon>
    </lineage>
</organism>
<dbReference type="InterPro" id="IPR014146">
    <property type="entry name" value="LigD_ligase_dom"/>
</dbReference>
<evidence type="ECO:0000256" key="15">
    <source>
        <dbReference type="ARBA" id="ARBA00023172"/>
    </source>
</evidence>
<dbReference type="NCBIfam" id="TIGR02779">
    <property type="entry name" value="NHEJ_ligase_lig"/>
    <property type="match status" value="1"/>
</dbReference>
<dbReference type="KEGG" id="nml:Namu_0128"/>
<dbReference type="CDD" id="cd07906">
    <property type="entry name" value="Adenylation_DNA_ligase_LigD_LigC"/>
    <property type="match status" value="1"/>
</dbReference>
<dbReference type="STRING" id="479431.Namu_0128"/>
<dbReference type="EMBL" id="CP001737">
    <property type="protein sequence ID" value="ACV76562.1"/>
    <property type="molecule type" value="Genomic_DNA"/>
</dbReference>
<dbReference type="EC" id="6.5.1.1" evidence="2"/>
<reference evidence="25 26" key="2">
    <citation type="journal article" date="2010" name="Stand. Genomic Sci.">
        <title>Complete genome sequence of Nakamurella multipartita type strain (Y-104).</title>
        <authorList>
            <person name="Tice H."/>
            <person name="Mayilraj S."/>
            <person name="Sims D."/>
            <person name="Lapidus A."/>
            <person name="Nolan M."/>
            <person name="Lucas S."/>
            <person name="Glavina Del Rio T."/>
            <person name="Copeland A."/>
            <person name="Cheng J.F."/>
            <person name="Meincke L."/>
            <person name="Bruce D."/>
            <person name="Goodwin L."/>
            <person name="Pitluck S."/>
            <person name="Ivanova N."/>
            <person name="Mavromatis K."/>
            <person name="Ovchinnikova G."/>
            <person name="Pati A."/>
            <person name="Chen A."/>
            <person name="Palaniappan K."/>
            <person name="Land M."/>
            <person name="Hauser L."/>
            <person name="Chang Y.J."/>
            <person name="Jeffries C.D."/>
            <person name="Detter J.C."/>
            <person name="Brettin T."/>
            <person name="Rohde M."/>
            <person name="Goker M."/>
            <person name="Bristow J."/>
            <person name="Eisen J.A."/>
            <person name="Markowitz V."/>
            <person name="Hugenholtz P."/>
            <person name="Kyrpides N.C."/>
            <person name="Klenk H.P."/>
            <person name="Chen F."/>
        </authorList>
    </citation>
    <scope>NUCLEOTIDE SEQUENCE [LARGE SCALE GENOMIC DNA]</scope>
    <source>
        <strain evidence="26">ATCC 700099 / DSM 44233 / CIP 104796 / JCM 9543 / NBRC 105858 / Y-104</strain>
    </source>
</reference>
<accession>C8XIX5</accession>
<dbReference type="InterPro" id="IPR012310">
    <property type="entry name" value="DNA_ligase_ATP-dep_cent"/>
</dbReference>
<dbReference type="InterPro" id="IPR014145">
    <property type="entry name" value="LigD_pol_dom"/>
</dbReference>
<feature type="region of interest" description="Disordered" evidence="23">
    <location>
        <begin position="471"/>
        <end position="512"/>
    </location>
</feature>
<evidence type="ECO:0000256" key="16">
    <source>
        <dbReference type="ARBA" id="ARBA00023204"/>
    </source>
</evidence>
<dbReference type="InterPro" id="IPR014144">
    <property type="entry name" value="LigD_PE_domain"/>
</dbReference>
<dbReference type="GO" id="GO:0003910">
    <property type="term" value="F:DNA ligase (ATP) activity"/>
    <property type="evidence" value="ECO:0007669"/>
    <property type="project" value="UniProtKB-EC"/>
</dbReference>
<evidence type="ECO:0000256" key="23">
    <source>
        <dbReference type="SAM" id="MobiDB-lite"/>
    </source>
</evidence>
<dbReference type="GO" id="GO:0006281">
    <property type="term" value="P:DNA repair"/>
    <property type="evidence" value="ECO:0007669"/>
    <property type="project" value="UniProtKB-KW"/>
</dbReference>
<dbReference type="Pfam" id="PF04679">
    <property type="entry name" value="DNA_ligase_A_C"/>
    <property type="match status" value="1"/>
</dbReference>
<feature type="domain" description="ATP-dependent DNA ligase family profile" evidence="24">
    <location>
        <begin position="611"/>
        <end position="734"/>
    </location>
</feature>
<dbReference type="GO" id="GO:0003887">
    <property type="term" value="F:DNA-directed DNA polymerase activity"/>
    <property type="evidence" value="ECO:0007669"/>
    <property type="project" value="UniProtKB-KW"/>
</dbReference>
<keyword evidence="18" id="KW-0511">Multifunctional enzyme</keyword>
<evidence type="ECO:0000256" key="1">
    <source>
        <dbReference type="ARBA" id="ARBA00001936"/>
    </source>
</evidence>
<comment type="similarity">
    <text evidence="21">In the C-terminal section; belongs to the ATP-dependent DNA ligase family.</text>
</comment>
<dbReference type="NCBIfam" id="TIGR02778">
    <property type="entry name" value="ligD_pol"/>
    <property type="match status" value="1"/>
</dbReference>
<dbReference type="PROSITE" id="PS00333">
    <property type="entry name" value="DNA_LIGASE_A2"/>
    <property type="match status" value="1"/>
</dbReference>
<feature type="compositionally biased region" description="Basic and acidic residues" evidence="23">
    <location>
        <begin position="320"/>
        <end position="339"/>
    </location>
</feature>
<dbReference type="CDD" id="cd07971">
    <property type="entry name" value="OBF_DNA_ligase_LigD"/>
    <property type="match status" value="1"/>
</dbReference>
<dbReference type="Gene3D" id="2.40.50.140">
    <property type="entry name" value="Nucleic acid-binding proteins"/>
    <property type="match status" value="1"/>
</dbReference>
<evidence type="ECO:0000256" key="9">
    <source>
        <dbReference type="ARBA" id="ARBA00022763"/>
    </source>
</evidence>
<evidence type="ECO:0000256" key="19">
    <source>
        <dbReference type="ARBA" id="ARBA00029943"/>
    </source>
</evidence>
<keyword evidence="10" id="KW-0378">Hydrolase</keyword>
<keyword evidence="12" id="KW-0067">ATP-binding</keyword>
<keyword evidence="3" id="KW-0436">Ligase</keyword>
<dbReference type="FunCoup" id="C8XIX5">
    <property type="interactions" value="1"/>
</dbReference>
<dbReference type="PROSITE" id="PS50160">
    <property type="entry name" value="DNA_LIGASE_A3"/>
    <property type="match status" value="1"/>
</dbReference>
<evidence type="ECO:0000256" key="4">
    <source>
        <dbReference type="ARBA" id="ARBA00022679"/>
    </source>
</evidence>
<proteinExistence type="inferred from homology"/>
<feature type="region of interest" description="Disordered" evidence="23">
    <location>
        <begin position="296"/>
        <end position="349"/>
    </location>
</feature>
<evidence type="ECO:0000256" key="11">
    <source>
        <dbReference type="ARBA" id="ARBA00022839"/>
    </source>
</evidence>
<dbReference type="InParanoid" id="C8XIX5"/>
<evidence type="ECO:0000256" key="17">
    <source>
        <dbReference type="ARBA" id="ARBA00023211"/>
    </source>
</evidence>
<keyword evidence="7" id="KW-0479">Metal-binding</keyword>
<comment type="catalytic activity">
    <reaction evidence="20">
        <text>ATP + (deoxyribonucleotide)n-3'-hydroxyl + 5'-phospho-(deoxyribonucleotide)m = (deoxyribonucleotide)n+m + AMP + diphosphate.</text>
        <dbReference type="EC" id="6.5.1.1"/>
    </reaction>
</comment>
<evidence type="ECO:0000256" key="7">
    <source>
        <dbReference type="ARBA" id="ARBA00022723"/>
    </source>
</evidence>
<dbReference type="Pfam" id="PF21686">
    <property type="entry name" value="LigD_Prim-Pol"/>
    <property type="match status" value="1"/>
</dbReference>
<keyword evidence="14" id="KW-0238">DNA-binding</keyword>
<dbReference type="SUPFAM" id="SSF50249">
    <property type="entry name" value="Nucleic acid-binding proteins"/>
    <property type="match status" value="1"/>
</dbReference>
<keyword evidence="13" id="KW-0239">DNA-directed DNA polymerase</keyword>
<evidence type="ECO:0000256" key="14">
    <source>
        <dbReference type="ARBA" id="ARBA00023125"/>
    </source>
</evidence>
<dbReference type="GO" id="GO:0046872">
    <property type="term" value="F:metal ion binding"/>
    <property type="evidence" value="ECO:0007669"/>
    <property type="project" value="UniProtKB-KW"/>
</dbReference>
<keyword evidence="15" id="KW-0233">DNA recombination</keyword>
<keyword evidence="8" id="KW-0547">Nucleotide-binding</keyword>
<evidence type="ECO:0000256" key="22">
    <source>
        <dbReference type="ARBA" id="ARBA00049990"/>
    </source>
</evidence>
<evidence type="ECO:0000256" key="3">
    <source>
        <dbReference type="ARBA" id="ARBA00022598"/>
    </source>
</evidence>
<evidence type="ECO:0000256" key="18">
    <source>
        <dbReference type="ARBA" id="ARBA00023268"/>
    </source>
</evidence>
<keyword evidence="26" id="KW-1185">Reference proteome</keyword>
<dbReference type="eggNOG" id="COG1793">
    <property type="taxonomic scope" value="Bacteria"/>
</dbReference>
<dbReference type="Proteomes" id="UP000002218">
    <property type="component" value="Chromosome"/>
</dbReference>
<keyword evidence="9" id="KW-0227">DNA damage</keyword>
<dbReference type="GO" id="GO:0006310">
    <property type="term" value="P:DNA recombination"/>
    <property type="evidence" value="ECO:0007669"/>
    <property type="project" value="UniProtKB-KW"/>
</dbReference>
<dbReference type="InterPro" id="IPR012309">
    <property type="entry name" value="DNA_ligase_ATP-dep_C"/>
</dbReference>
<dbReference type="InterPro" id="IPR033649">
    <property type="entry name" value="MtLigD_Pol-like"/>
</dbReference>
<dbReference type="NCBIfam" id="TIGR02777">
    <property type="entry name" value="LigD_PE_dom"/>
    <property type="match status" value="1"/>
</dbReference>
<evidence type="ECO:0000256" key="8">
    <source>
        <dbReference type="ARBA" id="ARBA00022741"/>
    </source>
</evidence>
<evidence type="ECO:0000259" key="24">
    <source>
        <dbReference type="PROSITE" id="PS50160"/>
    </source>
</evidence>
<keyword evidence="17" id="KW-0464">Manganese</keyword>
<evidence type="ECO:0000256" key="10">
    <source>
        <dbReference type="ARBA" id="ARBA00022801"/>
    </source>
</evidence>
<evidence type="ECO:0000256" key="21">
    <source>
        <dbReference type="ARBA" id="ARBA00049981"/>
    </source>
</evidence>
<dbReference type="GO" id="GO:0005524">
    <property type="term" value="F:ATP binding"/>
    <property type="evidence" value="ECO:0007669"/>
    <property type="project" value="UniProtKB-KW"/>
</dbReference>
<dbReference type="CDD" id="cd04863">
    <property type="entry name" value="MtLigD_Pol_like"/>
    <property type="match status" value="1"/>
</dbReference>
<evidence type="ECO:0000256" key="5">
    <source>
        <dbReference type="ARBA" id="ARBA00022695"/>
    </source>
</evidence>
<evidence type="ECO:0000256" key="12">
    <source>
        <dbReference type="ARBA" id="ARBA00022840"/>
    </source>
</evidence>
<dbReference type="OrthoDB" id="9802472at2"/>
<dbReference type="GO" id="GO:0003677">
    <property type="term" value="F:DNA binding"/>
    <property type="evidence" value="ECO:0007669"/>
    <property type="project" value="UniProtKB-KW"/>
</dbReference>
<dbReference type="Gene3D" id="3.30.470.30">
    <property type="entry name" value="DNA ligase/mRNA capping enzyme"/>
    <property type="match status" value="1"/>
</dbReference>
<evidence type="ECO:0000256" key="2">
    <source>
        <dbReference type="ARBA" id="ARBA00012727"/>
    </source>
</evidence>
<dbReference type="NCBIfam" id="NF007210">
    <property type="entry name" value="PRK09632.1"/>
    <property type="match status" value="1"/>
</dbReference>
<comment type="cofactor">
    <cofactor evidence="1">
        <name>Mn(2+)</name>
        <dbReference type="ChEBI" id="CHEBI:29035"/>
    </cofactor>
</comment>
<evidence type="ECO:0000256" key="13">
    <source>
        <dbReference type="ARBA" id="ARBA00022932"/>
    </source>
</evidence>
<keyword evidence="5" id="KW-0548">Nucleotidyltransferase</keyword>
<evidence type="ECO:0000256" key="6">
    <source>
        <dbReference type="ARBA" id="ARBA00022722"/>
    </source>
</evidence>
<protein>
    <recommendedName>
        <fullName evidence="2">DNA ligase (ATP)</fullName>
        <ecNumber evidence="2">6.5.1.1</ecNumber>
    </recommendedName>
    <alternativeName>
        <fullName evidence="19">NHEJ DNA polymerase</fullName>
    </alternativeName>
</protein>
<dbReference type="RefSeq" id="WP_012814037.1">
    <property type="nucleotide sequence ID" value="NC_013235.1"/>
</dbReference>
<dbReference type="InterPro" id="IPR016059">
    <property type="entry name" value="DNA_ligase_ATP-dep_CS"/>
</dbReference>
<keyword evidence="4" id="KW-0808">Transferase</keyword>
<dbReference type="Gene3D" id="3.90.920.10">
    <property type="entry name" value="DNA primase, PRIM domain"/>
    <property type="match status" value="1"/>
</dbReference>
<evidence type="ECO:0000313" key="25">
    <source>
        <dbReference type="EMBL" id="ACV76562.1"/>
    </source>
</evidence>
<dbReference type="InterPro" id="IPR012340">
    <property type="entry name" value="NA-bd_OB-fold"/>
</dbReference>
<keyword evidence="6" id="KW-0540">Nuclease</keyword>
<dbReference type="InterPro" id="IPR052171">
    <property type="entry name" value="NHEJ_LigD"/>
</dbReference>
<dbReference type="Pfam" id="PF01068">
    <property type="entry name" value="DNA_ligase_A_M"/>
    <property type="match status" value="1"/>
</dbReference>
<keyword evidence="16" id="KW-0234">DNA repair</keyword>
<feature type="compositionally biased region" description="Basic and acidic residues" evidence="23">
    <location>
        <begin position="502"/>
        <end position="511"/>
    </location>
</feature>
<evidence type="ECO:0000313" key="26">
    <source>
        <dbReference type="Proteomes" id="UP000002218"/>
    </source>
</evidence>
<dbReference type="PANTHER" id="PTHR42705">
    <property type="entry name" value="BIFUNCTIONAL NON-HOMOLOGOUS END JOINING PROTEIN LIGD"/>
    <property type="match status" value="1"/>
</dbReference>